<feature type="non-terminal residue" evidence="1">
    <location>
        <position position="41"/>
    </location>
</feature>
<feature type="non-terminal residue" evidence="1">
    <location>
        <position position="1"/>
    </location>
</feature>
<gene>
    <name evidence="1" type="ORF">scyTo_0023382</name>
</gene>
<comment type="caution">
    <text evidence="1">The sequence shown here is derived from an EMBL/GenBank/DDBJ whole genome shotgun (WGS) entry which is preliminary data.</text>
</comment>
<keyword evidence="2" id="KW-1185">Reference proteome</keyword>
<organism evidence="1 2">
    <name type="scientific">Scyliorhinus torazame</name>
    <name type="common">Cloudy catshark</name>
    <name type="synonym">Catulus torazame</name>
    <dbReference type="NCBI Taxonomy" id="75743"/>
    <lineage>
        <taxon>Eukaryota</taxon>
        <taxon>Metazoa</taxon>
        <taxon>Chordata</taxon>
        <taxon>Craniata</taxon>
        <taxon>Vertebrata</taxon>
        <taxon>Chondrichthyes</taxon>
        <taxon>Elasmobranchii</taxon>
        <taxon>Galeomorphii</taxon>
        <taxon>Galeoidea</taxon>
        <taxon>Carcharhiniformes</taxon>
        <taxon>Scyliorhinidae</taxon>
        <taxon>Scyliorhinus</taxon>
    </lineage>
</organism>
<dbReference type="Proteomes" id="UP000288216">
    <property type="component" value="Unassembled WGS sequence"/>
</dbReference>
<evidence type="ECO:0000313" key="1">
    <source>
        <dbReference type="EMBL" id="GCB82980.1"/>
    </source>
</evidence>
<sequence length="41" mass="4712">LLLYRHIILGSLKVFLRQSKSFGERAGKARVHSRVPIFETS</sequence>
<protein>
    <submittedName>
        <fullName evidence="1">Uncharacterized protein</fullName>
    </submittedName>
</protein>
<name>A0A401QC67_SCYTO</name>
<reference evidence="1 2" key="1">
    <citation type="journal article" date="2018" name="Nat. Ecol. Evol.">
        <title>Shark genomes provide insights into elasmobranch evolution and the origin of vertebrates.</title>
        <authorList>
            <person name="Hara Y"/>
            <person name="Yamaguchi K"/>
            <person name="Onimaru K"/>
            <person name="Kadota M"/>
            <person name="Koyanagi M"/>
            <person name="Keeley SD"/>
            <person name="Tatsumi K"/>
            <person name="Tanaka K"/>
            <person name="Motone F"/>
            <person name="Kageyama Y"/>
            <person name="Nozu R"/>
            <person name="Adachi N"/>
            <person name="Nishimura O"/>
            <person name="Nakagawa R"/>
            <person name="Tanegashima C"/>
            <person name="Kiyatake I"/>
            <person name="Matsumoto R"/>
            <person name="Murakumo K"/>
            <person name="Nishida K"/>
            <person name="Terakita A"/>
            <person name="Kuratani S"/>
            <person name="Sato K"/>
            <person name="Hyodo S Kuraku.S."/>
        </authorList>
    </citation>
    <scope>NUCLEOTIDE SEQUENCE [LARGE SCALE GENOMIC DNA]</scope>
</reference>
<accession>A0A401QC67</accession>
<evidence type="ECO:0000313" key="2">
    <source>
        <dbReference type="Proteomes" id="UP000288216"/>
    </source>
</evidence>
<proteinExistence type="predicted"/>
<dbReference type="AlphaFoldDB" id="A0A401QC67"/>
<dbReference type="EMBL" id="BFAA01028863">
    <property type="protein sequence ID" value="GCB82980.1"/>
    <property type="molecule type" value="Genomic_DNA"/>
</dbReference>